<dbReference type="PATRIC" id="fig|529507.6.peg.1084"/>
<reference evidence="8 9" key="1">
    <citation type="journal article" date="2008" name="J. Bacteriol.">
        <title>Complete genome sequence of uropathogenic Proteus mirabilis, a master of both adherence and motility.</title>
        <authorList>
            <person name="Pearson M.M."/>
            <person name="Sebaihia M."/>
            <person name="Churcher C."/>
            <person name="Quail M.A."/>
            <person name="Seshasayee A.S."/>
            <person name="Luscombe N.M."/>
            <person name="Abdellah Z."/>
            <person name="Arrosmith C."/>
            <person name="Atkin B."/>
            <person name="Chillingworth T."/>
            <person name="Hauser H."/>
            <person name="Jagels K."/>
            <person name="Moule S."/>
            <person name="Mungall K."/>
            <person name="Norbertczak H."/>
            <person name="Rabbinowitsch E."/>
            <person name="Walker D."/>
            <person name="Whithead S."/>
            <person name="Thomson N.R."/>
            <person name="Rather P.N."/>
            <person name="Parkhill J."/>
            <person name="Mobley H.L."/>
        </authorList>
    </citation>
    <scope>NUCLEOTIDE SEQUENCE [LARGE SCALE GENOMIC DNA]</scope>
    <source>
        <strain evidence="8 9">HI4320</strain>
    </source>
</reference>
<feature type="domain" description="Teneurin-like YD-shell" evidence="7">
    <location>
        <begin position="566"/>
        <end position="704"/>
    </location>
</feature>
<dbReference type="Proteomes" id="UP000008319">
    <property type="component" value="Chromosome"/>
</dbReference>
<accession>B4ETQ2</accession>
<dbReference type="PANTHER" id="PTHR32305:SF15">
    <property type="entry name" value="PROTEIN RHSA-RELATED"/>
    <property type="match status" value="1"/>
</dbReference>
<dbReference type="InterPro" id="IPR029501">
    <property type="entry name" value="EndoU_bac"/>
</dbReference>
<dbReference type="Gene3D" id="2.180.10.10">
    <property type="entry name" value="RHS repeat-associated core"/>
    <property type="match status" value="2"/>
</dbReference>
<evidence type="ECO:0000259" key="4">
    <source>
        <dbReference type="Pfam" id="PF03527"/>
    </source>
</evidence>
<evidence type="ECO:0000256" key="3">
    <source>
        <dbReference type="SAM" id="MobiDB-lite"/>
    </source>
</evidence>
<feature type="domain" description="RHS protein conserved region" evidence="4">
    <location>
        <begin position="1429"/>
        <end position="1460"/>
    </location>
</feature>
<feature type="domain" description="Bacterial EndoU nuclease" evidence="5">
    <location>
        <begin position="1558"/>
        <end position="1699"/>
    </location>
</feature>
<evidence type="ECO:0000259" key="6">
    <source>
        <dbReference type="Pfam" id="PF20148"/>
    </source>
</evidence>
<evidence type="ECO:0000313" key="9">
    <source>
        <dbReference type="Proteomes" id="UP000008319"/>
    </source>
</evidence>
<dbReference type="NCBIfam" id="TIGR03696">
    <property type="entry name" value="Rhs_assc_core"/>
    <property type="match status" value="1"/>
</dbReference>
<evidence type="ECO:0000313" key="8">
    <source>
        <dbReference type="EMBL" id="CAR42416.1"/>
    </source>
</evidence>
<dbReference type="RefSeq" id="WP_012367860.1">
    <property type="nucleotide sequence ID" value="NC_010554.1"/>
</dbReference>
<dbReference type="InterPro" id="IPR006530">
    <property type="entry name" value="YD"/>
</dbReference>
<dbReference type="EMBL" id="AM942759">
    <property type="protein sequence ID" value="CAR42416.1"/>
    <property type="molecule type" value="Genomic_DNA"/>
</dbReference>
<dbReference type="Pfam" id="PF13665">
    <property type="entry name" value="Tox-PAAR-like"/>
    <property type="match status" value="1"/>
</dbReference>
<dbReference type="InterPro" id="IPR045351">
    <property type="entry name" value="DUF6531"/>
</dbReference>
<feature type="region of interest" description="Disordered" evidence="3">
    <location>
        <begin position="387"/>
        <end position="467"/>
    </location>
</feature>
<dbReference type="PANTHER" id="PTHR32305">
    <property type="match status" value="1"/>
</dbReference>
<gene>
    <name evidence="8" type="ordered locus">PMI1120</name>
</gene>
<keyword evidence="2" id="KW-0677">Repeat</keyword>
<dbReference type="InterPro" id="IPR056823">
    <property type="entry name" value="TEN-like_YD-shell"/>
</dbReference>
<organism evidence="8 9">
    <name type="scientific">Proteus mirabilis (strain HI4320)</name>
    <dbReference type="NCBI Taxonomy" id="529507"/>
    <lineage>
        <taxon>Bacteria</taxon>
        <taxon>Pseudomonadati</taxon>
        <taxon>Pseudomonadota</taxon>
        <taxon>Gammaproteobacteria</taxon>
        <taxon>Enterobacterales</taxon>
        <taxon>Morganellaceae</taxon>
        <taxon>Proteus</taxon>
    </lineage>
</organism>
<feature type="compositionally biased region" description="Polar residues" evidence="3">
    <location>
        <begin position="426"/>
        <end position="437"/>
    </location>
</feature>
<dbReference type="KEGG" id="pmr:PMI1120"/>
<feature type="domain" description="Teneurin-like YD-shell" evidence="7">
    <location>
        <begin position="712"/>
        <end position="907"/>
    </location>
</feature>
<dbReference type="eggNOG" id="COG3209">
    <property type="taxonomic scope" value="Bacteria"/>
</dbReference>
<feature type="compositionally biased region" description="Polar residues" evidence="3">
    <location>
        <begin position="403"/>
        <end position="417"/>
    </location>
</feature>
<dbReference type="InterPro" id="IPR022385">
    <property type="entry name" value="Rhs_assc_core"/>
</dbReference>
<feature type="domain" description="Teneurin-like YD-shell" evidence="7">
    <location>
        <begin position="921"/>
        <end position="1036"/>
    </location>
</feature>
<dbReference type="Pfam" id="PF14436">
    <property type="entry name" value="EndoU_bacteria"/>
    <property type="match status" value="1"/>
</dbReference>
<dbReference type="GeneID" id="6801729"/>
<dbReference type="eggNOG" id="COG4104">
    <property type="taxonomic scope" value="Bacteria"/>
</dbReference>
<dbReference type="EnsemblBacteria" id="CAR42416">
    <property type="protein sequence ID" value="CAR42416"/>
    <property type="gene ID" value="PMI1120"/>
</dbReference>
<evidence type="ECO:0000256" key="2">
    <source>
        <dbReference type="ARBA" id="ARBA00022737"/>
    </source>
</evidence>
<name>B4ETQ2_PROMH</name>
<dbReference type="SUPFAM" id="SSF69304">
    <property type="entry name" value="Tricorn protease N-terminal domain"/>
    <property type="match status" value="2"/>
</dbReference>
<comment type="similarity">
    <text evidence="1">Belongs to the RHS family.</text>
</comment>
<feature type="domain" description="DUF6531" evidence="6">
    <location>
        <begin position="465"/>
        <end position="537"/>
    </location>
</feature>
<proteinExistence type="inferred from homology"/>
<evidence type="ECO:0000259" key="5">
    <source>
        <dbReference type="Pfam" id="PF14436"/>
    </source>
</evidence>
<keyword evidence="9" id="KW-1185">Reference proteome</keyword>
<dbReference type="GO" id="GO:0004519">
    <property type="term" value="F:endonuclease activity"/>
    <property type="evidence" value="ECO:0007669"/>
    <property type="project" value="InterPro"/>
</dbReference>
<protein>
    <submittedName>
        <fullName evidence="8">Rhs-family protein</fullName>
    </submittedName>
</protein>
<dbReference type="InterPro" id="IPR050708">
    <property type="entry name" value="T6SS_VgrG/RHS"/>
</dbReference>
<feature type="region of interest" description="Disordered" evidence="3">
    <location>
        <begin position="156"/>
        <end position="178"/>
    </location>
</feature>
<feature type="compositionally biased region" description="Low complexity" evidence="3">
    <location>
        <begin position="438"/>
        <end position="460"/>
    </location>
</feature>
<sequence>MADKHVGDGENQFKVVATTPDVCQVGCSAIPFDSFQSLDAQKQYALSVKARGYCTLNVGSIIKGTQSNTGAGVLSGTSLGGGDCQIITGSPSVRIEGQPAAQDGSLVAMNNNNTLGTLITNVAPPAEPIESNKIPCNNPPVTSELLESLQEMQRKEQESFIGRLRQQKQQADKKRDDSLNDIDKQLTGYIDNIRVDHINTDYSWWNSLYNTSMDGITGLTRGGLGFVESITKSAVEAYHYINPTVLVQNVALNASKKTIEGLIEAENWRLGNNCIEGVKEDVKAKYRALGKLIDEEKEKLENKWKKSDSDKVEIVTRGGLEIATIAAAFLKVGKVAEGANAINKVAEGTKITEISEGTSAVNKATDVIKATETSNISKGSEAIKGAEISATEKGSNAAKGTEVIQSPETPKITSSDNGIKIEGKTESVSTETPPNKVNNSQTENKSTSSSKESDGNSTSSATCKGEPVNVATGDFIQQWPIIQIPGLLPLSLHRTYKSTSNAKGLFGPKWADEWSRCLHILDGNIIYQDSDGANFTFITPTEEIRARNAHAPHFLLTGQRDGDLTLFDSTQQQFLHFNHRQGKYRRLSAITDLNQHRIDFIYNEQSQLVSVKRHDGIALILEYQQDKLVRICSESTTSSPRDFVRCEYDTHGYLSQCHAYQQNHLWHRYSPEGLMVAWGDTDSTELTIDYDEQGRVVATHSPSGFWNDRFIYDDYQRMTTYIDAEGGFSRYYYNDDNLVTRTIDPLWRETYTEWEQRKKIAEINEIGERTEYGYHYNGLLAYIYLPDGKAIYYDYNDYGQLTHFTSAFGDEWQLSYDENGNLTIVTDPQGRQQVYEYSQHGELLKAITPNGAQWQYHYNPAHQLIKTTNPYQHSTEYHSDELGRLLHYTDALNHTTRYQYSTEHASTNGSLSKILLPDGVEQQIDYDSERRVIAVTDGEGKTTRYRYGPFDVLLAMIRPDGSEIRFEYDSLTRLKKVVNANGEVYLYERDKAGQIIREVDFTGREICYRYDRLGRRIATRYPDNHELRWRYNESGLVVEQSEWFEDEQESRCLSTTQYSYNARQQLIKATNPDSVVEFEYDDQGRLCSERINGQEIIHQWNEADNTLALTRFGERELHYAFGALGELTSLQVNQHAPLQFSYNAVGQEYLRRSRAGFVNSSHYTATGLLAHQRAGRGTEQFLQSIQAHPQQPPFCTDVHRSYQYDRAYNVVGIEDDRWRQTRYHYNANDQITETQYSPQWGNQDEKFQYDNNLNITEHLTTPSSSMVPSEAQGAMLQLFQQQQAGRVTRRYTAKGYQDYHYDVNGRLAKKIVHTRGFRPREWRYLWNTQNQLTACFTPKGDCWHYTYDAFGRRLSKTKTVDSDLAHIDPLFPQIKPKITTWRYLWSGDQLIEETPIYADGTLANAQQVQWLYQPGEITPTARYQQGKLHYVVTDHQGTPREIFSEGGQASWAGRLNTWGQMQFWRYRDGKAENDPNYTECPFRFAGQYEDEESGLYYNRFRYYDRETGQYLSPDPIGLLGGLNPYGYVHCPTGWVDPFGLAGGKGNKGAPVTSSFINDDIINHSAKGDWKEASSMPPRDRKTFPNGRLSGGGHGQSAILELEARGILYNIEHTYPNGVRVGNIPSHASKAKRSGTAQSWFPENWSDADIKDAGQAIWRSSNSVRVDMPSGGVMVSGTHNGVFIRVVRDPKGGGSIFPDNTIQP</sequence>
<dbReference type="Pfam" id="PF20148">
    <property type="entry name" value="DUF6531"/>
    <property type="match status" value="1"/>
</dbReference>
<dbReference type="InterPro" id="IPR001826">
    <property type="entry name" value="RHS"/>
</dbReference>
<dbReference type="HOGENOM" id="CLU_001218_1_7_6"/>
<dbReference type="NCBIfam" id="TIGR01643">
    <property type="entry name" value="YD_repeat_2x"/>
    <property type="match status" value="7"/>
</dbReference>
<evidence type="ECO:0000259" key="7">
    <source>
        <dbReference type="Pfam" id="PF25023"/>
    </source>
</evidence>
<dbReference type="Pfam" id="PF03527">
    <property type="entry name" value="RHS"/>
    <property type="match status" value="1"/>
</dbReference>
<evidence type="ECO:0000256" key="1">
    <source>
        <dbReference type="ARBA" id="ARBA00009455"/>
    </source>
</evidence>
<dbReference type="Pfam" id="PF25023">
    <property type="entry name" value="TEN_YD-shell"/>
    <property type="match status" value="3"/>
</dbReference>
<dbReference type="CDD" id="cd14740">
    <property type="entry name" value="PAAR_4"/>
    <property type="match status" value="1"/>
</dbReference>